<dbReference type="eggNOG" id="ENOG502Z8GJ">
    <property type="taxonomic scope" value="Bacteria"/>
</dbReference>
<evidence type="ECO:0000256" key="1">
    <source>
        <dbReference type="SAM" id="MobiDB-lite"/>
    </source>
</evidence>
<evidence type="ECO:0000313" key="3">
    <source>
        <dbReference type="Proteomes" id="UP000009230"/>
    </source>
</evidence>
<evidence type="ECO:0000313" key="2">
    <source>
        <dbReference type="EMBL" id="AEF56153.1"/>
    </source>
</evidence>
<dbReference type="EMBL" id="CP002771">
    <property type="protein sequence ID" value="AEF56153.1"/>
    <property type="molecule type" value="Genomic_DNA"/>
</dbReference>
<accession>F6CSJ5</accession>
<dbReference type="STRING" id="491952.Mar181_3128"/>
<sequence>MANTIMNNSQSDSGTWQEQGLYVVWTSELIDGMINADLVLEFEGGKQHCHLSPSNKCDTFNIKGTQQTVSGTVELIYGDVIKLFIQARFGEARERTKDIHHWLICNDSTPCDATNGSKDLNHGWRADWWVEGAKKACMESTTTLFYEGTEVGTAKLSPSLSRWVTSLPTPNEDLECSVTQRIGADGRATLAATVPYDTNSKQTIHHLLAKWLANTPDTHTTAPDTIVIGQPCSNTSPQESSSMYKNHHVSEPRCCSCFSYPKAIRLPSKVDIHKQFISITNKNAFQSALASKRTGSNARKNMQTEAATFITNKAPYAGQCVKEITGMPTPFNRLIAPEIDVFLASSPKDLASGLNELLQIPANKFVSQSQYAEQKSRLQDSLTALLVLNCQPAQQSAIIAALMVCHAAEIEANEADLLTDEHSIKAVLSANILLDATIFPVPLTNTTDIHSSDQADSDDIDSGTETPYLKLLGLAELMMLEHRLMCYRSGKLAYVENVMRGQTREIATSSVQESISAHTIGSHSQDKTNIEERLDGQSELSPLLGIKKTFENIQQQYDSSGLNVTLSGDYFELPGDYSGTESSPFNYVSDAQEFARSVERQFVDKLESSVDQRRHKLTNSMQSSSQMHRYENVNGQSHLTGLYRWISEVFSTHLYYEGERLMVEMILPSPAANFIDRQNGLFDRNLHLPIAPYDPNATTPINSPADITRSNYLPLSNEYLAENIKAPPAAEVTVSQTLIGNPPLTTTTLKVPDQYEAKSLDIAYAYLLPEGASAVTLDLLIGDHTQSLSDPSPAHASIIYQRDPGASLPVAVITTAVEYAVTLTLTCQLNDKTDIYIEWQRKTFDAIMAAYLRDKAHYMEAIEAQIDTLLPKKRDSSGLGFQEQQLKQQGIQLLIKLFSQQTEIANPSESAWYGDVINFQLIPFFDCALSWGDMTIAYYPDYFGPDDSERPDWLKLEQKRQTTEDSANNLSAFIAAGAARIIVPIVPAYTLPVIYYLKSEGLFWLGQAERTPVFVSEHYLVSNWKDFLIQKNTRKDIQQWQTEIPTSMMILDSSDTLPSFDQGSVHPLGREE</sequence>
<dbReference type="HOGENOM" id="CLU_287401_0_0_6"/>
<dbReference type="OrthoDB" id="8563833at2"/>
<dbReference type="KEGG" id="mpc:Mar181_3128"/>
<name>F6CSJ5_MARPP</name>
<reference evidence="2 3" key="1">
    <citation type="journal article" date="2012" name="Stand. Genomic Sci.">
        <title>Complete genome sequence of Marinomonas posidonica type strain (IVIA-Po-181(T)).</title>
        <authorList>
            <person name="Lucas-Elio P."/>
            <person name="Goodwin L."/>
            <person name="Woyke T."/>
            <person name="Pitluck S."/>
            <person name="Nolan M."/>
            <person name="Kyrpides N.C."/>
            <person name="Detter J.C."/>
            <person name="Copeland A."/>
            <person name="Lu M."/>
            <person name="Bruce D."/>
            <person name="Detter C."/>
            <person name="Tapia R."/>
            <person name="Han S."/>
            <person name="Land M.L."/>
            <person name="Ivanova N."/>
            <person name="Mikhailova N."/>
            <person name="Johnston A.W."/>
            <person name="Sanchez-Amat A."/>
        </authorList>
    </citation>
    <scope>NUCLEOTIDE SEQUENCE [LARGE SCALE GENOMIC DNA]</scope>
    <source>
        <strain evidence="3">CECT 7376 / NCIMB 14433 / IVIA-Po-181</strain>
    </source>
</reference>
<organism evidence="2 3">
    <name type="scientific">Marinomonas posidonica (strain CECT 7376 / NCIMB 14433 / IVIA-Po-181)</name>
    <dbReference type="NCBI Taxonomy" id="491952"/>
    <lineage>
        <taxon>Bacteria</taxon>
        <taxon>Pseudomonadati</taxon>
        <taxon>Pseudomonadota</taxon>
        <taxon>Gammaproteobacteria</taxon>
        <taxon>Oceanospirillales</taxon>
        <taxon>Oceanospirillaceae</taxon>
        <taxon>Marinomonas</taxon>
    </lineage>
</organism>
<feature type="region of interest" description="Disordered" evidence="1">
    <location>
        <begin position="1053"/>
        <end position="1072"/>
    </location>
</feature>
<dbReference type="RefSeq" id="WP_013797623.1">
    <property type="nucleotide sequence ID" value="NC_015559.1"/>
</dbReference>
<dbReference type="Proteomes" id="UP000009230">
    <property type="component" value="Chromosome"/>
</dbReference>
<proteinExistence type="predicted"/>
<feature type="compositionally biased region" description="Polar residues" evidence="1">
    <location>
        <begin position="1053"/>
        <end position="1062"/>
    </location>
</feature>
<keyword evidence="3" id="KW-1185">Reference proteome</keyword>
<dbReference type="AlphaFoldDB" id="F6CSJ5"/>
<protein>
    <submittedName>
        <fullName evidence="2">Uncharacterized protein</fullName>
    </submittedName>
</protein>
<gene>
    <name evidence="2" type="ordered locus">Mar181_3128</name>
</gene>